<dbReference type="SUPFAM" id="SSF51445">
    <property type="entry name" value="(Trans)glycosidases"/>
    <property type="match status" value="1"/>
</dbReference>
<keyword evidence="6" id="KW-0326">Glycosidase</keyword>
<reference evidence="9 10" key="1">
    <citation type="submission" date="2013-08" db="EMBL/GenBank/DDBJ databases">
        <authorList>
            <person name="Durkin A.S."/>
            <person name="Haft D.R."/>
            <person name="McCorrison J."/>
            <person name="Torralba M."/>
            <person name="Gillis M."/>
            <person name="Haft D.H."/>
            <person name="Methe B."/>
            <person name="Sutton G."/>
            <person name="Nelson K.E."/>
        </authorList>
    </citation>
    <scope>NUCLEOTIDE SEQUENCE [LARGE SCALE GENOMIC DNA]</scope>
    <source>
        <strain evidence="9 10">F0195</strain>
    </source>
</reference>
<dbReference type="Proteomes" id="UP000016638">
    <property type="component" value="Unassembled WGS sequence"/>
</dbReference>
<evidence type="ECO:0000256" key="7">
    <source>
        <dbReference type="SAM" id="MobiDB-lite"/>
    </source>
</evidence>
<dbReference type="InterPro" id="IPR037923">
    <property type="entry name" value="HTH-like"/>
</dbReference>
<dbReference type="AlphaFoldDB" id="U2TCC1"/>
<dbReference type="PANTHER" id="PTHR43280">
    <property type="entry name" value="ARAC-FAMILY TRANSCRIPTIONAL REGULATOR"/>
    <property type="match status" value="1"/>
</dbReference>
<dbReference type="STRING" id="1125712.HMPREF1316_1135"/>
<dbReference type="PATRIC" id="fig|1125712.3.peg.188"/>
<dbReference type="EMBL" id="AWEZ01000006">
    <property type="protein sequence ID" value="ERL10699.1"/>
    <property type="molecule type" value="Genomic_DNA"/>
</dbReference>
<dbReference type="OrthoDB" id="9799345at2"/>
<dbReference type="GO" id="GO:0043565">
    <property type="term" value="F:sequence-specific DNA binding"/>
    <property type="evidence" value="ECO:0007669"/>
    <property type="project" value="InterPro"/>
</dbReference>
<dbReference type="GO" id="GO:0016798">
    <property type="term" value="F:hydrolase activity, acting on glycosyl bonds"/>
    <property type="evidence" value="ECO:0007669"/>
    <property type="project" value="UniProtKB-KW"/>
</dbReference>
<keyword evidence="4" id="KW-0238">DNA-binding</keyword>
<name>U2TCC1_9ACTN</name>
<dbReference type="InterPro" id="IPR018060">
    <property type="entry name" value="HTH_AraC"/>
</dbReference>
<evidence type="ECO:0000259" key="8">
    <source>
        <dbReference type="PROSITE" id="PS01124"/>
    </source>
</evidence>
<accession>U2TCC1</accession>
<keyword evidence="3" id="KW-0805">Transcription regulation</keyword>
<dbReference type="SUPFAM" id="SSF51011">
    <property type="entry name" value="Glycosyl hydrolase domain"/>
    <property type="match status" value="1"/>
</dbReference>
<dbReference type="PRINTS" id="PR00032">
    <property type="entry name" value="HTHARAC"/>
</dbReference>
<dbReference type="SUPFAM" id="SSF46689">
    <property type="entry name" value="Homeodomain-like"/>
    <property type="match status" value="2"/>
</dbReference>
<feature type="domain" description="HTH araC/xylS-type" evidence="8">
    <location>
        <begin position="163"/>
        <end position="261"/>
    </location>
</feature>
<proteinExistence type="inferred from homology"/>
<dbReference type="eggNOG" id="COG2207">
    <property type="taxonomic scope" value="Bacteria"/>
</dbReference>
<dbReference type="InterPro" id="IPR049166">
    <property type="entry name" value="GH39_cat"/>
</dbReference>
<dbReference type="PANTHER" id="PTHR43280:SF2">
    <property type="entry name" value="HTH-TYPE TRANSCRIPTIONAL REGULATOR EXSA"/>
    <property type="match status" value="1"/>
</dbReference>
<evidence type="ECO:0000256" key="5">
    <source>
        <dbReference type="ARBA" id="ARBA00023163"/>
    </source>
</evidence>
<dbReference type="InterPro" id="IPR009057">
    <property type="entry name" value="Homeodomain-like_sf"/>
</dbReference>
<organism evidence="9 10">
    <name type="scientific">Olsenella profusa F0195</name>
    <dbReference type="NCBI Taxonomy" id="1125712"/>
    <lineage>
        <taxon>Bacteria</taxon>
        <taxon>Bacillati</taxon>
        <taxon>Actinomycetota</taxon>
        <taxon>Coriobacteriia</taxon>
        <taxon>Coriobacteriales</taxon>
        <taxon>Atopobiaceae</taxon>
        <taxon>Olsenella</taxon>
    </lineage>
</organism>
<dbReference type="GO" id="GO:0003700">
    <property type="term" value="F:DNA-binding transcription factor activity"/>
    <property type="evidence" value="ECO:0007669"/>
    <property type="project" value="InterPro"/>
</dbReference>
<comment type="caution">
    <text evidence="9">The sequence shown here is derived from an EMBL/GenBank/DDBJ whole genome shotgun (WGS) entry which is preliminary data.</text>
</comment>
<evidence type="ECO:0000256" key="3">
    <source>
        <dbReference type="ARBA" id="ARBA00023015"/>
    </source>
</evidence>
<dbReference type="Pfam" id="PF12833">
    <property type="entry name" value="HTH_18"/>
    <property type="match status" value="1"/>
</dbReference>
<protein>
    <submittedName>
        <fullName evidence="9">Glycoside hydrolase, family 39</fullName>
    </submittedName>
</protein>
<comment type="similarity">
    <text evidence="1">Belongs to the glycosyl hydrolase 39 family.</text>
</comment>
<keyword evidence="2 9" id="KW-0378">Hydrolase</keyword>
<evidence type="ECO:0000256" key="6">
    <source>
        <dbReference type="ARBA" id="ARBA00023295"/>
    </source>
</evidence>
<evidence type="ECO:0000256" key="1">
    <source>
        <dbReference type="ARBA" id="ARBA00008875"/>
    </source>
</evidence>
<evidence type="ECO:0000313" key="9">
    <source>
        <dbReference type="EMBL" id="ERL10699.1"/>
    </source>
</evidence>
<dbReference type="eggNOG" id="COG3664">
    <property type="taxonomic scope" value="Bacteria"/>
</dbReference>
<dbReference type="Gene3D" id="2.60.40.1500">
    <property type="entry name" value="Glycosyl hydrolase domain, family 39"/>
    <property type="match status" value="1"/>
</dbReference>
<keyword evidence="10" id="KW-1185">Reference proteome</keyword>
<evidence type="ECO:0000256" key="2">
    <source>
        <dbReference type="ARBA" id="ARBA00022801"/>
    </source>
</evidence>
<feature type="region of interest" description="Disordered" evidence="7">
    <location>
        <begin position="258"/>
        <end position="277"/>
    </location>
</feature>
<dbReference type="InterPro" id="IPR020449">
    <property type="entry name" value="Tscrpt_reg_AraC-type_HTH"/>
</dbReference>
<dbReference type="RefSeq" id="WP_021725023.1">
    <property type="nucleotide sequence ID" value="NZ_AWEZ01000006.1"/>
</dbReference>
<dbReference type="Gene3D" id="3.20.20.80">
    <property type="entry name" value="Glycosidases"/>
    <property type="match status" value="1"/>
</dbReference>
<evidence type="ECO:0000313" key="10">
    <source>
        <dbReference type="Proteomes" id="UP000016638"/>
    </source>
</evidence>
<keyword evidence="5" id="KW-0804">Transcription</keyword>
<dbReference type="Gene3D" id="1.10.10.60">
    <property type="entry name" value="Homeodomain-like"/>
    <property type="match status" value="2"/>
</dbReference>
<dbReference type="Pfam" id="PF01229">
    <property type="entry name" value="Glyco_hydro_39"/>
    <property type="match status" value="1"/>
</dbReference>
<dbReference type="PROSITE" id="PS01124">
    <property type="entry name" value="HTH_ARAC_FAMILY_2"/>
    <property type="match status" value="1"/>
</dbReference>
<dbReference type="SUPFAM" id="SSF51215">
    <property type="entry name" value="Regulatory protein AraC"/>
    <property type="match status" value="1"/>
</dbReference>
<sequence>MFLQNLDFSIVRAKTGVSYAQTNLFVFFVLEGRMTVRYREEDISLAKDDVLLVAPGMGCMIRKSQDALYGVASFPMELIHAVIGSQHIVLYANSVRDASHAYADLREVFNDLIAEYTSDTNRTHALRDSLLLKLLNTLIENYQLSFANVGEVGDDASNDARMEEAIRYVLNNLTTNITLSRLARSMYISPSTLSRLFKHGTGINFTEYVSRLRVQMSLELLESSDKNLTEIALACGFSSPVTFNRAFHKVMGTSPSGFRKTNRQNAKQLKQQRQKDEREVRRELVEKGYRAPQSRHQEDLLLDIERTHIERHACLGIINMGNIADIMQIQQHVLHLHKNLHFRYFRIWNIFSRSLKVSDGMTFGSYNFYELDTVLDFFVTNNLKPYICLGRRPNMALKSLGNNVFYMDDCVQFVSKRIWADCLSSLLDEMVNRYGLTEVSTWIFEFDRDYDHDDSMESYAGDPFDFFDAWKTAYRIVHEKVPGALFGGISGEVVENYSFLKRFYQRCIAEHCAPDFASFLLFPYFSGSGDKQRRRICPDVSFVKLLVEKMRSLMDESGMGGRRLFISEFNSSISNRNYLNDSCMRAAWTIEAIRHVDTQVDCVCLMAGSDWISNYSDASCIIEGKIGLLSQDGIRKPVYFAIDFLNQLGERLIAQGDNYVATLQDNGDIYILCFYYAYPQAIRNLTNENIGLNECISYHAVGALPLTLNFAIEHLCLPGEYCVKKRVIDTSHGDVVGEWRKFQFERHLTTRDVDYLRAVCCPCISIDRKTVDSRKRLWVQTTLKPNSIVSLHIYRHKK</sequence>
<dbReference type="InterPro" id="IPR017853">
    <property type="entry name" value="GH"/>
</dbReference>
<dbReference type="SMART" id="SM00342">
    <property type="entry name" value="HTH_ARAC"/>
    <property type="match status" value="1"/>
</dbReference>
<evidence type="ECO:0000256" key="4">
    <source>
        <dbReference type="ARBA" id="ARBA00023125"/>
    </source>
</evidence>
<gene>
    <name evidence="9" type="ORF">HMPREF1316_1135</name>
</gene>